<dbReference type="AlphaFoldDB" id="A0A8C2CYQ9"/>
<dbReference type="PANTHER" id="PTHR21063">
    <property type="entry name" value="LFA-3"/>
    <property type="match status" value="1"/>
</dbReference>
<reference evidence="2" key="1">
    <citation type="submission" date="2025-08" db="UniProtKB">
        <authorList>
            <consortium name="Ensembl"/>
        </authorList>
    </citation>
    <scope>IDENTIFICATION</scope>
</reference>
<dbReference type="InterPro" id="IPR007110">
    <property type="entry name" value="Ig-like_dom"/>
</dbReference>
<dbReference type="Gene3D" id="2.60.40.10">
    <property type="entry name" value="Immunoglobulins"/>
    <property type="match status" value="1"/>
</dbReference>
<dbReference type="Ensembl" id="ENSCCRT00020020149.1">
    <property type="protein sequence ID" value="ENSCCRP00020018344.1"/>
    <property type="gene ID" value="ENSCCRG00020008715.1"/>
</dbReference>
<feature type="domain" description="Ig-like" evidence="1">
    <location>
        <begin position="1"/>
        <end position="101"/>
    </location>
</feature>
<accession>A0A8C2CYQ9</accession>
<dbReference type="PROSITE" id="PS50835">
    <property type="entry name" value="IG_LIKE"/>
    <property type="match status" value="1"/>
</dbReference>
<protein>
    <recommendedName>
        <fullName evidence="1">Ig-like domain-containing protein</fullName>
    </recommendedName>
</protein>
<name>A0A8C2CYQ9_CYPCA</name>
<evidence type="ECO:0000313" key="3">
    <source>
        <dbReference type="Proteomes" id="UP000694701"/>
    </source>
</evidence>
<dbReference type="Pfam" id="PF07686">
    <property type="entry name" value="V-set"/>
    <property type="match status" value="1"/>
</dbReference>
<organism evidence="2 3">
    <name type="scientific">Cyprinus carpio</name>
    <name type="common">Common carp</name>
    <dbReference type="NCBI Taxonomy" id="7962"/>
    <lineage>
        <taxon>Eukaryota</taxon>
        <taxon>Metazoa</taxon>
        <taxon>Chordata</taxon>
        <taxon>Craniata</taxon>
        <taxon>Vertebrata</taxon>
        <taxon>Euteleostomi</taxon>
        <taxon>Actinopterygii</taxon>
        <taxon>Neopterygii</taxon>
        <taxon>Teleostei</taxon>
        <taxon>Ostariophysi</taxon>
        <taxon>Cypriniformes</taxon>
        <taxon>Cyprinidae</taxon>
        <taxon>Cyprininae</taxon>
        <taxon>Cyprinus</taxon>
    </lineage>
</organism>
<evidence type="ECO:0000313" key="2">
    <source>
        <dbReference type="Ensembl" id="ENSCCRP00020018344.1"/>
    </source>
</evidence>
<dbReference type="Proteomes" id="UP000694701">
    <property type="component" value="Unplaced"/>
</dbReference>
<dbReference type="InterPro" id="IPR013783">
    <property type="entry name" value="Ig-like_fold"/>
</dbReference>
<sequence>MSVSVMEGESVSLNTSVTEVQNYHLIQWMFGETQIAEINNLIKINSIYGTDDDKTLQNRLNLDPQTGSLTITNTRTTDSGLYKLILTSRETRSKSFRVTVSEWNAQDCGISKAAKDTSILPSKIVQMKASQETGTEANTEFGRALMPSYLGMHPSKTAFFSFRMQPSC</sequence>
<dbReference type="InterPro" id="IPR003599">
    <property type="entry name" value="Ig_sub"/>
</dbReference>
<dbReference type="InterPro" id="IPR013106">
    <property type="entry name" value="Ig_V-set"/>
</dbReference>
<dbReference type="InterPro" id="IPR036179">
    <property type="entry name" value="Ig-like_dom_sf"/>
</dbReference>
<dbReference type="PANTHER" id="PTHR21063:SF4">
    <property type="entry name" value="CD48 ANTIGEN-RELATED"/>
    <property type="match status" value="1"/>
</dbReference>
<evidence type="ECO:0000259" key="1">
    <source>
        <dbReference type="PROSITE" id="PS50835"/>
    </source>
</evidence>
<proteinExistence type="predicted"/>
<dbReference type="SUPFAM" id="SSF48726">
    <property type="entry name" value="Immunoglobulin"/>
    <property type="match status" value="1"/>
</dbReference>
<dbReference type="SMART" id="SM00409">
    <property type="entry name" value="IG"/>
    <property type="match status" value="1"/>
</dbReference>